<proteinExistence type="predicted"/>
<evidence type="ECO:0000313" key="3">
    <source>
        <dbReference type="Proteomes" id="UP000494255"/>
    </source>
</evidence>
<reference evidence="2 3" key="1">
    <citation type="submission" date="2020-04" db="EMBL/GenBank/DDBJ databases">
        <authorList>
            <person name="De Canck E."/>
        </authorList>
    </citation>
    <scope>NUCLEOTIDE SEQUENCE [LARGE SCALE GENOMIC DNA]</scope>
    <source>
        <strain evidence="2 3">LMG 24238</strain>
    </source>
</reference>
<keyword evidence="3" id="KW-1185">Reference proteome</keyword>
<accession>A0A6J5CW36</accession>
<dbReference type="Proteomes" id="UP000494255">
    <property type="component" value="Unassembled WGS sequence"/>
</dbReference>
<evidence type="ECO:0000313" key="2">
    <source>
        <dbReference type="EMBL" id="CAB3744857.1"/>
    </source>
</evidence>
<dbReference type="RefSeq" id="WP_175054738.1">
    <property type="nucleotide sequence ID" value="NZ_CADIKC010000019.1"/>
</dbReference>
<gene>
    <name evidence="2" type="ORF">LMG24238_07361</name>
</gene>
<dbReference type="PANTHER" id="PTHR37391">
    <property type="entry name" value="E3 UBIQUITIN-PROTEIN LIGASE"/>
    <property type="match status" value="1"/>
</dbReference>
<dbReference type="InterPro" id="IPR049202">
    <property type="entry name" value="DUF6817"/>
</dbReference>
<organism evidence="2 3">
    <name type="scientific">Paraburkholderia sediminicola</name>
    <dbReference type="NCBI Taxonomy" id="458836"/>
    <lineage>
        <taxon>Bacteria</taxon>
        <taxon>Pseudomonadati</taxon>
        <taxon>Pseudomonadota</taxon>
        <taxon>Betaproteobacteria</taxon>
        <taxon>Burkholderiales</taxon>
        <taxon>Burkholderiaceae</taxon>
        <taxon>Paraburkholderia</taxon>
    </lineage>
</organism>
<dbReference type="GeneID" id="97045902"/>
<dbReference type="Pfam" id="PF20680">
    <property type="entry name" value="DUF6817"/>
    <property type="match status" value="1"/>
</dbReference>
<dbReference type="EMBL" id="CADIKC010000019">
    <property type="protein sequence ID" value="CAB3744857.1"/>
    <property type="molecule type" value="Genomic_DNA"/>
</dbReference>
<protein>
    <recommendedName>
        <fullName evidence="1">DUF6817 domain-containing protein</fullName>
    </recommendedName>
</protein>
<evidence type="ECO:0000259" key="1">
    <source>
        <dbReference type="Pfam" id="PF20680"/>
    </source>
</evidence>
<sequence>MTPDNRSPLIDAWLADDHAVIDPEYASLLTLLNRCRAGQSWHKHGTFRDHLTGVYRMLKLWGQDRETCLCGLFHSVYSNEYVDLALFDPQHGRDELAGQLGAEVEATIHLFCKMPRTAFVNELLARDSIPAQGLALTRADGEIFTLTRRQTAVFLVVTVADLIEQWYSWQEDTMAGYPLTGRVPAAPLWSVTLWPGPFRPGTSALHLASRLARHLPALDLPLPPIFGACSQTLSSAGEATASALYWQVTSQSMPLTLPVHARHLTGAAIAHNPWIGEPYLLLAQLHLMAGEFDAACLAARRGLALLCEWGVAWDKRVSWQGWIVWGRLLAQKAERREWPSTLRDFNNLGLVDPEYQPVQR</sequence>
<dbReference type="PANTHER" id="PTHR37391:SF2">
    <property type="entry name" value="E3 UBIQUITIN-PROTEIN LIGASE"/>
    <property type="match status" value="1"/>
</dbReference>
<name>A0A6J5CW36_9BURK</name>
<dbReference type="AlphaFoldDB" id="A0A6J5CW36"/>
<feature type="domain" description="DUF6817" evidence="1">
    <location>
        <begin position="32"/>
        <end position="116"/>
    </location>
</feature>